<dbReference type="AlphaFoldDB" id="A0A251TZJ5"/>
<dbReference type="Proteomes" id="UP000215914">
    <property type="component" value="Chromosome 9"/>
</dbReference>
<keyword evidence="3" id="KW-1185">Reference proteome</keyword>
<feature type="region of interest" description="Disordered" evidence="1">
    <location>
        <begin position="280"/>
        <end position="308"/>
    </location>
</feature>
<organism evidence="2 3">
    <name type="scientific">Helianthus annuus</name>
    <name type="common">Common sunflower</name>
    <dbReference type="NCBI Taxonomy" id="4232"/>
    <lineage>
        <taxon>Eukaryota</taxon>
        <taxon>Viridiplantae</taxon>
        <taxon>Streptophyta</taxon>
        <taxon>Embryophyta</taxon>
        <taxon>Tracheophyta</taxon>
        <taxon>Spermatophyta</taxon>
        <taxon>Magnoliopsida</taxon>
        <taxon>eudicotyledons</taxon>
        <taxon>Gunneridae</taxon>
        <taxon>Pentapetalae</taxon>
        <taxon>asterids</taxon>
        <taxon>campanulids</taxon>
        <taxon>Asterales</taxon>
        <taxon>Asteraceae</taxon>
        <taxon>Asteroideae</taxon>
        <taxon>Heliantheae alliance</taxon>
        <taxon>Heliantheae</taxon>
        <taxon>Helianthus</taxon>
    </lineage>
</organism>
<feature type="compositionally biased region" description="Basic and acidic residues" evidence="1">
    <location>
        <begin position="49"/>
        <end position="60"/>
    </location>
</feature>
<evidence type="ECO:0000256" key="1">
    <source>
        <dbReference type="SAM" id="MobiDB-lite"/>
    </source>
</evidence>
<name>A0A251TZJ5_HELAN</name>
<gene>
    <name evidence="2" type="ORF">HannXRQ_Chr09g0270281</name>
</gene>
<sequence length="339" mass="37715">MKTASRTVVTGDRRRPFLLQSHLTCADSSPSPTSAPPHLRSSVSPVTGRDGDEGERERGEVRREIGEIKRPTMATSPAMEAAMALVWSDELQSLGLNEVRVVERCHWRCSGSDLVQICVRVFGLTPVTPVRFYFVSARYSGGDSGSSGDSVQSRSRLKCESRCNSVQLRLGLTGQTWSTVASSHITVQFDVRYGVMVWFSVSSQTVKLGQFWSTVSQLSGRHKHKITRTNTTGLSSSTSRNPKSLLFHLHLMPVTFISLSHQNPLCNSYIHTRFKPNPPLGYPHQLPDEDRQPNSGDRRPSAPLSSPVAPHMRRFFPFSDVSPPTSSFFRISGDGTRWR</sequence>
<proteinExistence type="predicted"/>
<accession>A0A251TZJ5</accession>
<protein>
    <submittedName>
        <fullName evidence="2">Uncharacterized protein</fullName>
    </submittedName>
</protein>
<evidence type="ECO:0000313" key="3">
    <source>
        <dbReference type="Proteomes" id="UP000215914"/>
    </source>
</evidence>
<evidence type="ECO:0000313" key="2">
    <source>
        <dbReference type="EMBL" id="OTG16334.1"/>
    </source>
</evidence>
<feature type="compositionally biased region" description="Basic and acidic residues" evidence="1">
    <location>
        <begin position="286"/>
        <end position="300"/>
    </location>
</feature>
<reference evidence="3" key="1">
    <citation type="journal article" date="2017" name="Nature">
        <title>The sunflower genome provides insights into oil metabolism, flowering and Asterid evolution.</title>
        <authorList>
            <person name="Badouin H."/>
            <person name="Gouzy J."/>
            <person name="Grassa C.J."/>
            <person name="Murat F."/>
            <person name="Staton S.E."/>
            <person name="Cottret L."/>
            <person name="Lelandais-Briere C."/>
            <person name="Owens G.L."/>
            <person name="Carrere S."/>
            <person name="Mayjonade B."/>
            <person name="Legrand L."/>
            <person name="Gill N."/>
            <person name="Kane N.C."/>
            <person name="Bowers J.E."/>
            <person name="Hubner S."/>
            <person name="Bellec A."/>
            <person name="Berard A."/>
            <person name="Berges H."/>
            <person name="Blanchet N."/>
            <person name="Boniface M.C."/>
            <person name="Brunel D."/>
            <person name="Catrice O."/>
            <person name="Chaidir N."/>
            <person name="Claudel C."/>
            <person name="Donnadieu C."/>
            <person name="Faraut T."/>
            <person name="Fievet G."/>
            <person name="Helmstetter N."/>
            <person name="King M."/>
            <person name="Knapp S.J."/>
            <person name="Lai Z."/>
            <person name="Le Paslier M.C."/>
            <person name="Lippi Y."/>
            <person name="Lorenzon L."/>
            <person name="Mandel J.R."/>
            <person name="Marage G."/>
            <person name="Marchand G."/>
            <person name="Marquand E."/>
            <person name="Bret-Mestries E."/>
            <person name="Morien E."/>
            <person name="Nambeesan S."/>
            <person name="Nguyen T."/>
            <person name="Pegot-Espagnet P."/>
            <person name="Pouilly N."/>
            <person name="Raftis F."/>
            <person name="Sallet E."/>
            <person name="Schiex T."/>
            <person name="Thomas J."/>
            <person name="Vandecasteele C."/>
            <person name="Vares D."/>
            <person name="Vear F."/>
            <person name="Vautrin S."/>
            <person name="Crespi M."/>
            <person name="Mangin B."/>
            <person name="Burke J.M."/>
            <person name="Salse J."/>
            <person name="Munos S."/>
            <person name="Vincourt P."/>
            <person name="Rieseberg L.H."/>
            <person name="Langlade N.B."/>
        </authorList>
    </citation>
    <scope>NUCLEOTIDE SEQUENCE [LARGE SCALE GENOMIC DNA]</scope>
    <source>
        <strain evidence="3">cv. SF193</strain>
    </source>
</reference>
<feature type="region of interest" description="Disordered" evidence="1">
    <location>
        <begin position="24"/>
        <end position="60"/>
    </location>
</feature>
<dbReference type="InParanoid" id="A0A251TZJ5"/>
<dbReference type="EMBL" id="CM007898">
    <property type="protein sequence ID" value="OTG16334.1"/>
    <property type="molecule type" value="Genomic_DNA"/>
</dbReference>